<dbReference type="PANTHER" id="PTHR23308">
    <property type="entry name" value="NUCLEAR INHIBITOR OF PROTEIN PHOSPHATASE-1"/>
    <property type="match status" value="1"/>
</dbReference>
<evidence type="ECO:0000313" key="5">
    <source>
        <dbReference type="Proteomes" id="UP000001449"/>
    </source>
</evidence>
<dbReference type="EMBL" id="CM000643">
    <property type="protein sequence ID" value="EED91751.1"/>
    <property type="molecule type" value="Genomic_DNA"/>
</dbReference>
<feature type="domain" description="FHA" evidence="3">
    <location>
        <begin position="52"/>
        <end position="105"/>
    </location>
</feature>
<dbReference type="GeneID" id="7444615"/>
<dbReference type="OMA" id="NESRERQ"/>
<evidence type="ECO:0000256" key="1">
    <source>
        <dbReference type="SAM" id="Coils"/>
    </source>
</evidence>
<dbReference type="Proteomes" id="UP000001449">
    <property type="component" value="Chromosome 6"/>
</dbReference>
<evidence type="ECO:0000259" key="3">
    <source>
        <dbReference type="PROSITE" id="PS50006"/>
    </source>
</evidence>
<keyword evidence="5" id="KW-1185">Reference proteome</keyword>
<dbReference type="InterPro" id="IPR050923">
    <property type="entry name" value="Cell_Proc_Reg/RNA_Proc"/>
</dbReference>
<dbReference type="AlphaFoldDB" id="B8C4M4"/>
<feature type="compositionally biased region" description="Basic and acidic residues" evidence="2">
    <location>
        <begin position="477"/>
        <end position="495"/>
    </location>
</feature>
<feature type="compositionally biased region" description="Low complexity" evidence="2">
    <location>
        <begin position="613"/>
        <end position="634"/>
    </location>
</feature>
<feature type="compositionally biased region" description="Pro residues" evidence="2">
    <location>
        <begin position="505"/>
        <end position="517"/>
    </location>
</feature>
<name>B8C4M4_THAPS</name>
<dbReference type="InParanoid" id="B8C4M4"/>
<evidence type="ECO:0000313" key="4">
    <source>
        <dbReference type="EMBL" id="EED91751.1"/>
    </source>
</evidence>
<sequence length="682" mass="76003">MSSYTQPYWAHPTSSTWTLDEIKQGHLVTTHNLSSLLANKQRNASTHRTGCITFGRVDDRMLVDVVTLHESCSRLHARIAFDGGGTPWLRDLGSGNGTFVNGRRLPREACGKGEIEKGGVGDGKVGSRGVVVYPGDAIKFGASSRIYCLEGPEEFERGAKKQPHVTKMESDGEVVAAGDDIGEINQQHQQREEETAEQECSWGMQEDAPNDDDDEVEDVSNNIHNKPIVPTPTDPNLPSIDTFFSSTKYKVTPSLQQLHQTYQSKQYKLQSIQTESHRISQKEDMGVELSDGQRKQLEKNTGRITTLEKEVDNLRERIEEGICNVVTGKSLSAAGVVNRRRKREEDLQDEEADDFYDRTASSTKKQRGDDSAAESEETLIGKWKGLHASYGKQQEVITRITTRCNELQTEINSMDDEDEAFFVKNDLTLANDNLTKAKVKMEGIEKEWDETEYLLKIVNDKLLWDREDGWIGMERVEKKRSKETQPAQDDAKNDHGVSVGVDEMMPPPPMKMNPPPQTVSIVDETTNREEEDESMNVMPPPPPLMATAAKQQRLLGPMMPPSAEEDTTMNPPAPKRLGPLGPPRPPPSNNTTSVTTTQPTVSTSPPKKPNNRPKPNIQGTLAALQQAQSASKSQSTHDNNSKNTSQTKKKEEFDPRKDEWSAPVDQDGSGRTSLHAKFQGRY</sequence>
<reference evidence="4 5" key="1">
    <citation type="journal article" date="2004" name="Science">
        <title>The genome of the diatom Thalassiosira pseudonana: ecology, evolution, and metabolism.</title>
        <authorList>
            <person name="Armbrust E.V."/>
            <person name="Berges J.A."/>
            <person name="Bowler C."/>
            <person name="Green B.R."/>
            <person name="Martinez D."/>
            <person name="Putnam N.H."/>
            <person name="Zhou S."/>
            <person name="Allen A.E."/>
            <person name="Apt K.E."/>
            <person name="Bechner M."/>
            <person name="Brzezinski M.A."/>
            <person name="Chaal B.K."/>
            <person name="Chiovitti A."/>
            <person name="Davis A.K."/>
            <person name="Demarest M.S."/>
            <person name="Detter J.C."/>
            <person name="Glavina T."/>
            <person name="Goodstein D."/>
            <person name="Hadi M.Z."/>
            <person name="Hellsten U."/>
            <person name="Hildebrand M."/>
            <person name="Jenkins B.D."/>
            <person name="Jurka J."/>
            <person name="Kapitonov V.V."/>
            <person name="Kroger N."/>
            <person name="Lau W.W."/>
            <person name="Lane T.W."/>
            <person name="Larimer F.W."/>
            <person name="Lippmeier J.C."/>
            <person name="Lucas S."/>
            <person name="Medina M."/>
            <person name="Montsant A."/>
            <person name="Obornik M."/>
            <person name="Parker M.S."/>
            <person name="Palenik B."/>
            <person name="Pazour G.J."/>
            <person name="Richardson P.M."/>
            <person name="Rynearson T.A."/>
            <person name="Saito M.A."/>
            <person name="Schwartz D.C."/>
            <person name="Thamatrakoln K."/>
            <person name="Valentin K."/>
            <person name="Vardi A."/>
            <person name="Wilkerson F.P."/>
            <person name="Rokhsar D.S."/>
        </authorList>
    </citation>
    <scope>NUCLEOTIDE SEQUENCE [LARGE SCALE GENOMIC DNA]</scope>
    <source>
        <strain evidence="4 5">CCMP1335</strain>
    </source>
</reference>
<feature type="compositionally biased region" description="Low complexity" evidence="2">
    <location>
        <begin position="589"/>
        <end position="605"/>
    </location>
</feature>
<dbReference type="SUPFAM" id="SSF49879">
    <property type="entry name" value="SMAD/FHA domain"/>
    <property type="match status" value="1"/>
</dbReference>
<reference evidence="4 5" key="2">
    <citation type="journal article" date="2008" name="Nature">
        <title>The Phaeodactylum genome reveals the evolutionary history of diatom genomes.</title>
        <authorList>
            <person name="Bowler C."/>
            <person name="Allen A.E."/>
            <person name="Badger J.H."/>
            <person name="Grimwood J."/>
            <person name="Jabbari K."/>
            <person name="Kuo A."/>
            <person name="Maheswari U."/>
            <person name="Martens C."/>
            <person name="Maumus F."/>
            <person name="Otillar R.P."/>
            <person name="Rayko E."/>
            <person name="Salamov A."/>
            <person name="Vandepoele K."/>
            <person name="Beszteri B."/>
            <person name="Gruber A."/>
            <person name="Heijde M."/>
            <person name="Katinka M."/>
            <person name="Mock T."/>
            <person name="Valentin K."/>
            <person name="Verret F."/>
            <person name="Berges J.A."/>
            <person name="Brownlee C."/>
            <person name="Cadoret J.P."/>
            <person name="Chiovitti A."/>
            <person name="Choi C.J."/>
            <person name="Coesel S."/>
            <person name="De Martino A."/>
            <person name="Detter J.C."/>
            <person name="Durkin C."/>
            <person name="Falciatore A."/>
            <person name="Fournet J."/>
            <person name="Haruta M."/>
            <person name="Huysman M.J."/>
            <person name="Jenkins B.D."/>
            <person name="Jiroutova K."/>
            <person name="Jorgensen R.E."/>
            <person name="Joubert Y."/>
            <person name="Kaplan A."/>
            <person name="Kroger N."/>
            <person name="Kroth P.G."/>
            <person name="La Roche J."/>
            <person name="Lindquist E."/>
            <person name="Lommer M."/>
            <person name="Martin-Jezequel V."/>
            <person name="Lopez P.J."/>
            <person name="Lucas S."/>
            <person name="Mangogna M."/>
            <person name="McGinnis K."/>
            <person name="Medlin L.K."/>
            <person name="Montsant A."/>
            <person name="Oudot-Le Secq M.P."/>
            <person name="Napoli C."/>
            <person name="Obornik M."/>
            <person name="Parker M.S."/>
            <person name="Petit J.L."/>
            <person name="Porcel B.M."/>
            <person name="Poulsen N."/>
            <person name="Robison M."/>
            <person name="Rychlewski L."/>
            <person name="Rynearson T.A."/>
            <person name="Schmutz J."/>
            <person name="Shapiro H."/>
            <person name="Siaut M."/>
            <person name="Stanley M."/>
            <person name="Sussman M.R."/>
            <person name="Taylor A.R."/>
            <person name="Vardi A."/>
            <person name="von Dassow P."/>
            <person name="Vyverman W."/>
            <person name="Willis A."/>
            <person name="Wyrwicz L.S."/>
            <person name="Rokhsar D.S."/>
            <person name="Weissenbach J."/>
            <person name="Armbrust E.V."/>
            <person name="Green B.R."/>
            <person name="Van de Peer Y."/>
            <person name="Grigoriev I.V."/>
        </authorList>
    </citation>
    <scope>NUCLEOTIDE SEQUENCE [LARGE SCALE GENOMIC DNA]</scope>
    <source>
        <strain evidence="4 5">CCMP1335</strain>
    </source>
</reference>
<evidence type="ECO:0000256" key="2">
    <source>
        <dbReference type="SAM" id="MobiDB-lite"/>
    </source>
</evidence>
<dbReference type="RefSeq" id="XP_002291644.1">
    <property type="nucleotide sequence ID" value="XM_002291608.1"/>
</dbReference>
<accession>B8C4M4</accession>
<feature type="compositionally biased region" description="Basic and acidic residues" evidence="2">
    <location>
        <begin position="648"/>
        <end position="660"/>
    </location>
</feature>
<protein>
    <recommendedName>
        <fullName evidence="3">FHA domain-containing protein</fullName>
    </recommendedName>
</protein>
<dbReference type="InterPro" id="IPR000253">
    <property type="entry name" value="FHA_dom"/>
</dbReference>
<feature type="region of interest" description="Disordered" evidence="2">
    <location>
        <begin position="185"/>
        <end position="216"/>
    </location>
</feature>
<dbReference type="Gene3D" id="2.60.200.20">
    <property type="match status" value="1"/>
</dbReference>
<dbReference type="KEGG" id="tps:THAPSDRAFT_6547"/>
<proteinExistence type="predicted"/>
<keyword evidence="1" id="KW-0175">Coiled coil</keyword>
<dbReference type="InterPro" id="IPR008984">
    <property type="entry name" value="SMAD_FHA_dom_sf"/>
</dbReference>
<organism evidence="4 5">
    <name type="scientific">Thalassiosira pseudonana</name>
    <name type="common">Marine diatom</name>
    <name type="synonym">Cyclotella nana</name>
    <dbReference type="NCBI Taxonomy" id="35128"/>
    <lineage>
        <taxon>Eukaryota</taxon>
        <taxon>Sar</taxon>
        <taxon>Stramenopiles</taxon>
        <taxon>Ochrophyta</taxon>
        <taxon>Bacillariophyta</taxon>
        <taxon>Coscinodiscophyceae</taxon>
        <taxon>Thalassiosirophycidae</taxon>
        <taxon>Thalassiosirales</taxon>
        <taxon>Thalassiosiraceae</taxon>
        <taxon>Thalassiosira</taxon>
    </lineage>
</organism>
<dbReference type="HOGENOM" id="CLU_475287_0_0_1"/>
<dbReference type="SMART" id="SM00240">
    <property type="entry name" value="FHA"/>
    <property type="match status" value="1"/>
</dbReference>
<dbReference type="eggNOG" id="KOG1881">
    <property type="taxonomic scope" value="Eukaryota"/>
</dbReference>
<dbReference type="GO" id="GO:0003729">
    <property type="term" value="F:mRNA binding"/>
    <property type="evidence" value="ECO:0000318"/>
    <property type="project" value="GO_Central"/>
</dbReference>
<feature type="region of interest" description="Disordered" evidence="2">
    <location>
        <begin position="338"/>
        <end position="376"/>
    </location>
</feature>
<dbReference type="PaxDb" id="35128-Thaps6547"/>
<dbReference type="PROSITE" id="PS50006">
    <property type="entry name" value="FHA_DOMAIN"/>
    <property type="match status" value="1"/>
</dbReference>
<feature type="region of interest" description="Disordered" evidence="2">
    <location>
        <begin position="477"/>
        <end position="682"/>
    </location>
</feature>
<feature type="coiled-coil region" evidence="1">
    <location>
        <begin position="297"/>
        <end position="324"/>
    </location>
</feature>
<dbReference type="Pfam" id="PF00498">
    <property type="entry name" value="FHA"/>
    <property type="match status" value="1"/>
</dbReference>
<feature type="coiled-coil region" evidence="1">
    <location>
        <begin position="397"/>
        <end position="447"/>
    </location>
</feature>
<gene>
    <name evidence="4" type="ORF">THAPSDRAFT_6547</name>
</gene>